<reference evidence="2 3" key="1">
    <citation type="submission" date="2019-03" db="EMBL/GenBank/DDBJ databases">
        <title>Genomic Encyclopedia of Type Strains, Phase IV (KMG-IV): sequencing the most valuable type-strain genomes for metagenomic binning, comparative biology and taxonomic classification.</title>
        <authorList>
            <person name="Goeker M."/>
        </authorList>
    </citation>
    <scope>NUCLEOTIDE SEQUENCE [LARGE SCALE GENOMIC DNA]</scope>
    <source>
        <strain evidence="2 3">LX-B</strain>
    </source>
</reference>
<dbReference type="PANTHER" id="PTHR37814:SF1">
    <property type="entry name" value="MEMBRANE PROTEIN"/>
    <property type="match status" value="1"/>
</dbReference>
<feature type="transmembrane region" description="Helical" evidence="1">
    <location>
        <begin position="265"/>
        <end position="289"/>
    </location>
</feature>
<dbReference type="EMBL" id="SLUN01000007">
    <property type="protein sequence ID" value="TCL71605.1"/>
    <property type="molecule type" value="Genomic_DNA"/>
</dbReference>
<feature type="transmembrane region" description="Helical" evidence="1">
    <location>
        <begin position="192"/>
        <end position="210"/>
    </location>
</feature>
<comment type="caution">
    <text evidence="2">The sequence shown here is derived from an EMBL/GenBank/DDBJ whole genome shotgun (WGS) entry which is preliminary data.</text>
</comment>
<feature type="transmembrane region" description="Helical" evidence="1">
    <location>
        <begin position="12"/>
        <end position="33"/>
    </location>
</feature>
<feature type="transmembrane region" description="Helical" evidence="1">
    <location>
        <begin position="124"/>
        <end position="142"/>
    </location>
</feature>
<dbReference type="OrthoDB" id="4424890at2"/>
<evidence type="ECO:0000256" key="1">
    <source>
        <dbReference type="SAM" id="Phobius"/>
    </source>
</evidence>
<keyword evidence="1" id="KW-0472">Membrane</keyword>
<dbReference type="Proteomes" id="UP000295008">
    <property type="component" value="Unassembled WGS sequence"/>
</dbReference>
<organism evidence="2 3">
    <name type="scientific">Hydrogenispora ethanolica</name>
    <dbReference type="NCBI Taxonomy" id="1082276"/>
    <lineage>
        <taxon>Bacteria</taxon>
        <taxon>Bacillati</taxon>
        <taxon>Bacillota</taxon>
        <taxon>Hydrogenispora</taxon>
    </lineage>
</organism>
<keyword evidence="1" id="KW-0812">Transmembrane</keyword>
<evidence type="ECO:0000313" key="3">
    <source>
        <dbReference type="Proteomes" id="UP000295008"/>
    </source>
</evidence>
<feature type="transmembrane region" description="Helical" evidence="1">
    <location>
        <begin position="39"/>
        <end position="63"/>
    </location>
</feature>
<feature type="transmembrane region" description="Helical" evidence="1">
    <location>
        <begin position="222"/>
        <end position="245"/>
    </location>
</feature>
<name>A0A4R1RXW7_HYDET</name>
<feature type="transmembrane region" description="Helical" evidence="1">
    <location>
        <begin position="301"/>
        <end position="320"/>
    </location>
</feature>
<feature type="transmembrane region" description="Helical" evidence="1">
    <location>
        <begin position="326"/>
        <end position="344"/>
    </location>
</feature>
<feature type="transmembrane region" description="Helical" evidence="1">
    <location>
        <begin position="92"/>
        <end position="112"/>
    </location>
</feature>
<sequence length="352" mass="37928">MALVSAGMRQRGEFGNAPAIAATFIGTVVGAGFASGQEIYQFFSAQGMNGALGLVLTVLLLGVAGDRVFQMGRVIQARSYPDFLRYILGKRLAFAVDLLLLLFFVILIGVMFAGSGTIFAEMGLGYWTGIVATAVILIAVLLHELPGLITANLIIIPLMFCGAAGVAVFAMMTRCSGWPSGSADLRWFLPSLQFSAYNLILALPVLLSLAQRYPLAKTLRKGGWLGSIGLGLMAALIHGAILSHLPHLRNSPLPMVDLARAAGTWMYWGYAFILWAEMLTTLFANTYGVAQRAAVRSGWPFRFWVLVLTMLGIAIARAGFVNLIARFYPLYGLLSLILLIAILTKRLPAAAH</sequence>
<evidence type="ECO:0000313" key="2">
    <source>
        <dbReference type="EMBL" id="TCL71605.1"/>
    </source>
</evidence>
<dbReference type="AlphaFoldDB" id="A0A4R1RXW7"/>
<keyword evidence="1" id="KW-1133">Transmembrane helix</keyword>
<keyword evidence="3" id="KW-1185">Reference proteome</keyword>
<dbReference type="PANTHER" id="PTHR37814">
    <property type="entry name" value="CONSERVED MEMBRANE PROTEIN"/>
    <property type="match status" value="1"/>
</dbReference>
<proteinExistence type="predicted"/>
<protein>
    <submittedName>
        <fullName evidence="2">Putative membrane protein YkvI</fullName>
    </submittedName>
</protein>
<accession>A0A4R1RXW7</accession>
<gene>
    <name evidence="2" type="ORF">EDC14_100767</name>
</gene>
<dbReference type="RefSeq" id="WP_132013749.1">
    <property type="nucleotide sequence ID" value="NZ_SLUN01000007.1"/>
</dbReference>
<dbReference type="InterPro" id="IPR038728">
    <property type="entry name" value="YkvI-like"/>
</dbReference>
<feature type="transmembrane region" description="Helical" evidence="1">
    <location>
        <begin position="149"/>
        <end position="172"/>
    </location>
</feature>